<comment type="caution">
    <text evidence="2">The sequence shown here is derived from an EMBL/GenBank/DDBJ whole genome shotgun (WGS) entry which is preliminary data.</text>
</comment>
<dbReference type="Proteomes" id="UP000028582">
    <property type="component" value="Unassembled WGS sequence"/>
</dbReference>
<name>A0A081A9N4_PHYNI</name>
<dbReference type="OrthoDB" id="124044at2759"/>
<sequence>VPGRDASTVQDSLYKLRARSQQKGLSCSLAPRDFSRFFFDESLEFYTKTLICTHGWTFKPRGKGVRTNHNIRSIECPAKLNAVLIKKGNKNYTVRVTKHVATHNHDVGQDVYYTYGEALKITSPGTQRVVRTMKQVVLPKDVENLITKMRKETYTSEDDNVRVAQVLQDFSEGPGNAVDVFRDKSTGLTTCITFQTAHMRRMVGKFPEAVCVDSTYGTNINRYRLFSFMITDKFGCGAFAQHSLVDGESRLNIECADFTELALLRDEFPCATIILCHFHVIDYLQREVSKKDYGFSSFEKMHVKNTLTLMVRAENESLFDDYLSALRKLCAS</sequence>
<dbReference type="EMBL" id="ANJA01001646">
    <property type="protein sequence ID" value="ETO75595.1"/>
    <property type="molecule type" value="Genomic_DNA"/>
</dbReference>
<dbReference type="PANTHER" id="PTHR31569:SF4">
    <property type="entry name" value="SWIM-TYPE DOMAIN-CONTAINING PROTEIN"/>
    <property type="match status" value="1"/>
</dbReference>
<evidence type="ECO:0000313" key="2">
    <source>
        <dbReference type="EMBL" id="ETO75595.1"/>
    </source>
</evidence>
<feature type="domain" description="ZSWIM1/3 RNaseH-like" evidence="1">
    <location>
        <begin position="170"/>
        <end position="255"/>
    </location>
</feature>
<gene>
    <name evidence="2" type="ORF">F444_08852</name>
</gene>
<evidence type="ECO:0000259" key="1">
    <source>
        <dbReference type="Pfam" id="PF21056"/>
    </source>
</evidence>
<organism evidence="2 3">
    <name type="scientific">Phytophthora nicotianae P1976</name>
    <dbReference type="NCBI Taxonomy" id="1317066"/>
    <lineage>
        <taxon>Eukaryota</taxon>
        <taxon>Sar</taxon>
        <taxon>Stramenopiles</taxon>
        <taxon>Oomycota</taxon>
        <taxon>Peronosporomycetes</taxon>
        <taxon>Peronosporales</taxon>
        <taxon>Peronosporaceae</taxon>
        <taxon>Phytophthora</taxon>
    </lineage>
</organism>
<reference evidence="2 3" key="1">
    <citation type="submission" date="2013-11" db="EMBL/GenBank/DDBJ databases">
        <title>The Genome Sequence of Phytophthora parasitica P1976.</title>
        <authorList>
            <consortium name="The Broad Institute Genomics Platform"/>
            <person name="Russ C."/>
            <person name="Tyler B."/>
            <person name="Panabieres F."/>
            <person name="Shan W."/>
            <person name="Tripathy S."/>
            <person name="Grunwald N."/>
            <person name="Machado M."/>
            <person name="Johnson C.S."/>
            <person name="Walker B."/>
            <person name="Young S."/>
            <person name="Zeng Q."/>
            <person name="Gargeya S."/>
            <person name="Fitzgerald M."/>
            <person name="Haas B."/>
            <person name="Abouelleil A."/>
            <person name="Allen A.W."/>
            <person name="Alvarado L."/>
            <person name="Arachchi H.M."/>
            <person name="Berlin A.M."/>
            <person name="Chapman S.B."/>
            <person name="Gainer-Dewar J."/>
            <person name="Goldberg J."/>
            <person name="Griggs A."/>
            <person name="Gujja S."/>
            <person name="Hansen M."/>
            <person name="Howarth C."/>
            <person name="Imamovic A."/>
            <person name="Ireland A."/>
            <person name="Larimer J."/>
            <person name="McCowan C."/>
            <person name="Murphy C."/>
            <person name="Pearson M."/>
            <person name="Poon T.W."/>
            <person name="Priest M."/>
            <person name="Roberts A."/>
            <person name="Saif S."/>
            <person name="Shea T."/>
            <person name="Sisk P."/>
            <person name="Sykes S."/>
            <person name="Wortman J."/>
            <person name="Nusbaum C."/>
            <person name="Birren B."/>
        </authorList>
    </citation>
    <scope>NUCLEOTIDE SEQUENCE [LARGE SCALE GENOMIC DNA]</scope>
    <source>
        <strain evidence="2 3">P1976</strain>
    </source>
</reference>
<feature type="non-terminal residue" evidence="2">
    <location>
        <position position="1"/>
    </location>
</feature>
<dbReference type="Pfam" id="PF21056">
    <property type="entry name" value="ZSWIM1-3_RNaseH-like"/>
    <property type="match status" value="1"/>
</dbReference>
<protein>
    <recommendedName>
        <fullName evidence="1">ZSWIM1/3 RNaseH-like domain-containing protein</fullName>
    </recommendedName>
</protein>
<dbReference type="InterPro" id="IPR048324">
    <property type="entry name" value="ZSWIM1-3_RNaseH-like"/>
</dbReference>
<evidence type="ECO:0000313" key="3">
    <source>
        <dbReference type="Proteomes" id="UP000028582"/>
    </source>
</evidence>
<accession>A0A081A9N4</accession>
<dbReference type="AlphaFoldDB" id="A0A081A9N4"/>
<dbReference type="PANTHER" id="PTHR31569">
    <property type="entry name" value="SWIM-TYPE DOMAIN-CONTAINING PROTEIN"/>
    <property type="match status" value="1"/>
</dbReference>
<proteinExistence type="predicted"/>
<dbReference type="InterPro" id="IPR052579">
    <property type="entry name" value="Zinc_finger_SWIM"/>
</dbReference>